<evidence type="ECO:0000256" key="6">
    <source>
        <dbReference type="ARBA" id="ARBA00044504"/>
    </source>
</evidence>
<dbReference type="InterPro" id="IPR005045">
    <property type="entry name" value="CDC50/LEM3_fam"/>
</dbReference>
<dbReference type="GO" id="GO:0005783">
    <property type="term" value="C:endoplasmic reticulum"/>
    <property type="evidence" value="ECO:0007669"/>
    <property type="project" value="TreeGrafter"/>
</dbReference>
<dbReference type="InterPro" id="IPR036259">
    <property type="entry name" value="MFS_trans_sf"/>
</dbReference>
<dbReference type="PANTHER" id="PTHR10926:SF0">
    <property type="entry name" value="CDC50, ISOFORM A"/>
    <property type="match status" value="1"/>
</dbReference>
<evidence type="ECO:0000256" key="2">
    <source>
        <dbReference type="ARBA" id="ARBA00009457"/>
    </source>
</evidence>
<keyword evidence="5 8" id="KW-0472">Membrane</keyword>
<name>A0AAV6W0Q0_9LAMI</name>
<feature type="transmembrane region" description="Helical" evidence="8">
    <location>
        <begin position="364"/>
        <end position="386"/>
    </location>
</feature>
<dbReference type="GO" id="GO:0022857">
    <property type="term" value="F:transmembrane transporter activity"/>
    <property type="evidence" value="ECO:0007669"/>
    <property type="project" value="InterPro"/>
</dbReference>
<feature type="region of interest" description="Disordered" evidence="7">
    <location>
        <begin position="1"/>
        <end position="23"/>
    </location>
</feature>
<feature type="transmembrane region" description="Helical" evidence="8">
    <location>
        <begin position="393"/>
        <end position="413"/>
    </location>
</feature>
<feature type="domain" description="Major facilitator superfamily (MFS) profile" evidence="9">
    <location>
        <begin position="48"/>
        <end position="524"/>
    </location>
</feature>
<evidence type="ECO:0000256" key="3">
    <source>
        <dbReference type="ARBA" id="ARBA00022692"/>
    </source>
</evidence>
<protein>
    <recommendedName>
        <fullName evidence="9">Major facilitator superfamily (MFS) profile domain-containing protein</fullName>
    </recommendedName>
</protein>
<organism evidence="10 11">
    <name type="scientific">Buddleja alternifolia</name>
    <dbReference type="NCBI Taxonomy" id="168488"/>
    <lineage>
        <taxon>Eukaryota</taxon>
        <taxon>Viridiplantae</taxon>
        <taxon>Streptophyta</taxon>
        <taxon>Embryophyta</taxon>
        <taxon>Tracheophyta</taxon>
        <taxon>Spermatophyta</taxon>
        <taxon>Magnoliopsida</taxon>
        <taxon>eudicotyledons</taxon>
        <taxon>Gunneridae</taxon>
        <taxon>Pentapetalae</taxon>
        <taxon>asterids</taxon>
        <taxon>lamiids</taxon>
        <taxon>Lamiales</taxon>
        <taxon>Scrophulariaceae</taxon>
        <taxon>Buddlejeae</taxon>
        <taxon>Buddleja</taxon>
    </lineage>
</organism>
<dbReference type="GO" id="GO:0005794">
    <property type="term" value="C:Golgi apparatus"/>
    <property type="evidence" value="ECO:0007669"/>
    <property type="project" value="TreeGrafter"/>
</dbReference>
<keyword evidence="3 8" id="KW-0812">Transmembrane</keyword>
<evidence type="ECO:0000313" key="11">
    <source>
        <dbReference type="Proteomes" id="UP000826271"/>
    </source>
</evidence>
<accession>A0AAV6W0Q0</accession>
<dbReference type="PROSITE" id="PS50850">
    <property type="entry name" value="MFS"/>
    <property type="match status" value="1"/>
</dbReference>
<evidence type="ECO:0000256" key="8">
    <source>
        <dbReference type="SAM" id="Phobius"/>
    </source>
</evidence>
<dbReference type="InterPro" id="IPR020846">
    <property type="entry name" value="MFS_dom"/>
</dbReference>
<comment type="similarity">
    <text evidence="6">Belongs to the major facilitator superfamily. Phosphate:H(+) symporter (TC 2.A.1.9) family.</text>
</comment>
<reference evidence="10" key="1">
    <citation type="submission" date="2019-10" db="EMBL/GenBank/DDBJ databases">
        <authorList>
            <person name="Zhang R."/>
            <person name="Pan Y."/>
            <person name="Wang J."/>
            <person name="Ma R."/>
            <person name="Yu S."/>
        </authorList>
    </citation>
    <scope>NUCLEOTIDE SEQUENCE</scope>
    <source>
        <strain evidence="10">LA-IB0</strain>
        <tissue evidence="10">Leaf</tissue>
    </source>
</reference>
<feature type="transmembrane region" description="Helical" evidence="8">
    <location>
        <begin position="127"/>
        <end position="148"/>
    </location>
</feature>
<dbReference type="AlphaFoldDB" id="A0AAV6W0Q0"/>
<dbReference type="Pfam" id="PF00083">
    <property type="entry name" value="Sugar_tr"/>
    <property type="match status" value="1"/>
</dbReference>
<feature type="transmembrane region" description="Helical" evidence="8">
    <location>
        <begin position="246"/>
        <end position="267"/>
    </location>
</feature>
<comment type="similarity">
    <text evidence="2">Belongs to the CDC50/LEM3 family.</text>
</comment>
<evidence type="ECO:0000256" key="1">
    <source>
        <dbReference type="ARBA" id="ARBA00004141"/>
    </source>
</evidence>
<gene>
    <name evidence="10" type="ORF">BUALT_BualtUnG0006600</name>
</gene>
<dbReference type="GO" id="GO:0005886">
    <property type="term" value="C:plasma membrane"/>
    <property type="evidence" value="ECO:0007669"/>
    <property type="project" value="TreeGrafter"/>
</dbReference>
<evidence type="ECO:0000259" key="9">
    <source>
        <dbReference type="PROSITE" id="PS50850"/>
    </source>
</evidence>
<dbReference type="EMBL" id="WHWC01000073">
    <property type="protein sequence ID" value="KAG8363074.1"/>
    <property type="molecule type" value="Genomic_DNA"/>
</dbReference>
<feature type="transmembrane region" description="Helical" evidence="8">
    <location>
        <begin position="189"/>
        <end position="206"/>
    </location>
</feature>
<feature type="transmembrane region" description="Helical" evidence="8">
    <location>
        <begin position="218"/>
        <end position="240"/>
    </location>
</feature>
<evidence type="ECO:0000256" key="4">
    <source>
        <dbReference type="ARBA" id="ARBA00022989"/>
    </source>
</evidence>
<keyword evidence="4 8" id="KW-1133">Transmembrane helix</keyword>
<sequence>MTDPNPLLPHSNPATPPAPELEAQAHHRSLDDAIEHFIGDFRWTHLLQSTILSFAWFFDAQQTFITVFTDAQPKWSCKNSTLNYDNDSFSCNNNSNICNLSKDSWNWNTPSQTSIISEWSLECASPIITGLPASSFFAGCFVGGFVLATLADSNLGRKNLLVLASLIMSISGFFTAFSTNIWIYAAFRFISGFGRCTVGTSALVLSTELVGKKWRGNVGILGFILFTFGFLSLPAIAFLLEGCSWRLIYLYISIPSLFYSILVYFSVHESPRWLFVKGKKQEFVETLRKLASPEKRNSLLEAEISFFSDFGEKLGQNGFYSALKILLQKDWAWRRLSAAMAAAFGLGMMYYGMPLSLGNLSFDLYLSVTLNALSEFPASILAFVLIGKLNRKGSVLGLGLVSGICSLICVMVRNNRGMKIAVEMLSFSSACTAVDLLLIYTLELFPTSVRNSAVGMVRQALVVAGVISPVLVAAGENEWFSYGVFGVTMQWLLLMRFVISTFLLVSIVFIPIGVVSLFASQDVVEIIDRYESDCIPIGSRNDKVGFIQSSEDKTCNRTLRVPKNMKQPIYVYYQLDNFYQNHRRYVKSRSDQQLRNRGSETNTDACKPEDAVGNNLPIVPCGLIAWSLFNDTYRFTHKNQNLTINKRGISWKSDRDRKFGKEVYPKNFQIGTLIGGARLDTSKPLSEQEDLIVWMRTAALPTFRKLYGKIEKDLQEGDVIHVTLQNNYNTYSFNGKKKLVLSTSSWLGGKNDFIGIAYLTATWRSIIFVMEPKSRRSLMLSVETVQVDTALFLS</sequence>
<evidence type="ECO:0000256" key="5">
    <source>
        <dbReference type="ARBA" id="ARBA00023136"/>
    </source>
</evidence>
<feature type="transmembrane region" description="Helical" evidence="8">
    <location>
        <begin position="494"/>
        <end position="519"/>
    </location>
</feature>
<feature type="transmembrane region" description="Helical" evidence="8">
    <location>
        <begin position="160"/>
        <end position="183"/>
    </location>
</feature>
<feature type="transmembrane region" description="Helical" evidence="8">
    <location>
        <begin position="332"/>
        <end position="352"/>
    </location>
</feature>
<dbReference type="Gene3D" id="1.20.1250.20">
    <property type="entry name" value="MFS general substrate transporter like domains"/>
    <property type="match status" value="1"/>
</dbReference>
<comment type="subcellular location">
    <subcellularLocation>
        <location evidence="1">Membrane</location>
        <topology evidence="1">Multi-pass membrane protein</topology>
    </subcellularLocation>
</comment>
<keyword evidence="11" id="KW-1185">Reference proteome</keyword>
<proteinExistence type="inferred from homology"/>
<dbReference type="SUPFAM" id="SSF103473">
    <property type="entry name" value="MFS general substrate transporter"/>
    <property type="match status" value="1"/>
</dbReference>
<evidence type="ECO:0000313" key="10">
    <source>
        <dbReference type="EMBL" id="KAG8363074.1"/>
    </source>
</evidence>
<dbReference type="Proteomes" id="UP000826271">
    <property type="component" value="Unassembled WGS sequence"/>
</dbReference>
<comment type="caution">
    <text evidence="10">The sequence shown here is derived from an EMBL/GenBank/DDBJ whole genome shotgun (WGS) entry which is preliminary data.</text>
</comment>
<dbReference type="PANTHER" id="PTHR10926">
    <property type="entry name" value="CELL CYCLE CONTROL PROTEIN 50"/>
    <property type="match status" value="1"/>
</dbReference>
<dbReference type="Pfam" id="PF03381">
    <property type="entry name" value="CDC50"/>
    <property type="match status" value="1"/>
</dbReference>
<feature type="transmembrane region" description="Helical" evidence="8">
    <location>
        <begin position="425"/>
        <end position="445"/>
    </location>
</feature>
<evidence type="ECO:0000256" key="7">
    <source>
        <dbReference type="SAM" id="MobiDB-lite"/>
    </source>
</evidence>
<feature type="transmembrane region" description="Helical" evidence="8">
    <location>
        <begin position="457"/>
        <end position="474"/>
    </location>
</feature>
<dbReference type="InterPro" id="IPR005828">
    <property type="entry name" value="MFS_sugar_transport-like"/>
</dbReference>